<sequence>MRDPKRDIFPFFELPGELRNHIYDNCIEDKVLEHANICAVKVMGIKVAATHVLLVSKQFRQELQARQLREKTAVLLMDKYLQMPVDLACYTLPPQLAEVQKIDLQLYMHPEDCHDQISLWIEGMPHLVSQLQPSQCLSASWCMRGNPPVQRPWSSRCWRNWFKRVGKELKTTFDTKPIVVHVFWEEEVVKKDGTKRNVDRAQVRWKSKSGKLWQRWDRS</sequence>
<evidence type="ECO:0000313" key="1">
    <source>
        <dbReference type="EMBL" id="UJO22885.1"/>
    </source>
</evidence>
<dbReference type="AlphaFoldDB" id="A0A9Q8UUH4"/>
<dbReference type="RefSeq" id="XP_047767251.1">
    <property type="nucleotide sequence ID" value="XM_047911423.1"/>
</dbReference>
<dbReference type="Proteomes" id="UP000756132">
    <property type="component" value="Chromosome 10"/>
</dbReference>
<keyword evidence="2" id="KW-1185">Reference proteome</keyword>
<dbReference type="OrthoDB" id="3650808at2759"/>
<evidence type="ECO:0000313" key="2">
    <source>
        <dbReference type="Proteomes" id="UP000756132"/>
    </source>
</evidence>
<dbReference type="GeneID" id="71992153"/>
<reference evidence="1" key="1">
    <citation type="submission" date="2021-12" db="EMBL/GenBank/DDBJ databases">
        <authorList>
            <person name="Zaccaron A."/>
            <person name="Stergiopoulos I."/>
        </authorList>
    </citation>
    <scope>NUCLEOTIDE SEQUENCE</scope>
    <source>
        <strain evidence="1">Race5_Kim</strain>
    </source>
</reference>
<protein>
    <submittedName>
        <fullName evidence="1">Uncharacterized protein</fullName>
    </submittedName>
</protein>
<reference evidence="1" key="2">
    <citation type="journal article" date="2022" name="Microb. Genom.">
        <title>A chromosome-scale genome assembly of the tomato pathogen Cladosporium fulvum reveals a compartmentalized genome architecture and the presence of a dispensable chromosome.</title>
        <authorList>
            <person name="Zaccaron A.Z."/>
            <person name="Chen L.H."/>
            <person name="Samaras A."/>
            <person name="Stergiopoulos I."/>
        </authorList>
    </citation>
    <scope>NUCLEOTIDE SEQUENCE</scope>
    <source>
        <strain evidence="1">Race5_Kim</strain>
    </source>
</reference>
<accession>A0A9Q8UUH4</accession>
<proteinExistence type="predicted"/>
<dbReference type="EMBL" id="CP090172">
    <property type="protein sequence ID" value="UJO22885.1"/>
    <property type="molecule type" value="Genomic_DNA"/>
</dbReference>
<dbReference type="KEGG" id="ffu:CLAFUR5_12275"/>
<gene>
    <name evidence="1" type="ORF">CLAFUR5_12275</name>
</gene>
<organism evidence="1 2">
    <name type="scientific">Passalora fulva</name>
    <name type="common">Tomato leaf mold</name>
    <name type="synonym">Cladosporium fulvum</name>
    <dbReference type="NCBI Taxonomy" id="5499"/>
    <lineage>
        <taxon>Eukaryota</taxon>
        <taxon>Fungi</taxon>
        <taxon>Dikarya</taxon>
        <taxon>Ascomycota</taxon>
        <taxon>Pezizomycotina</taxon>
        <taxon>Dothideomycetes</taxon>
        <taxon>Dothideomycetidae</taxon>
        <taxon>Mycosphaerellales</taxon>
        <taxon>Mycosphaerellaceae</taxon>
        <taxon>Fulvia</taxon>
    </lineage>
</organism>
<name>A0A9Q8UUH4_PASFU</name>